<evidence type="ECO:0000313" key="2">
    <source>
        <dbReference type="Proteomes" id="UP000672097"/>
    </source>
</evidence>
<organism evidence="1 2">
    <name type="scientific">Ideonella paludis</name>
    <dbReference type="NCBI Taxonomy" id="1233411"/>
    <lineage>
        <taxon>Bacteria</taxon>
        <taxon>Pseudomonadati</taxon>
        <taxon>Pseudomonadota</taxon>
        <taxon>Betaproteobacteria</taxon>
        <taxon>Burkholderiales</taxon>
        <taxon>Sphaerotilaceae</taxon>
        <taxon>Ideonella</taxon>
    </lineage>
</organism>
<accession>A0ABS5E312</accession>
<dbReference type="Proteomes" id="UP000672097">
    <property type="component" value="Unassembled WGS sequence"/>
</dbReference>
<evidence type="ECO:0000313" key="1">
    <source>
        <dbReference type="EMBL" id="MBQ0937808.1"/>
    </source>
</evidence>
<dbReference type="RefSeq" id="WP_210811529.1">
    <property type="nucleotide sequence ID" value="NZ_JAGQDG010000010.1"/>
</dbReference>
<proteinExistence type="predicted"/>
<sequence>MKLSDELISLRDPQTGQQINLVSIVTITEKHGRRFIHVGKCAKLHQDQKHRRVINPFASYEFMMNHLDVCQHLISNLLKRYAKIWTIPRILDVLIHLDQNLLKGASSEGMERFAEMVLSSGASDVRLWIGGNISDRDLRDGIFPKNVGTMLYKQSGLLRRW</sequence>
<reference evidence="1 2" key="1">
    <citation type="submission" date="2021-04" db="EMBL/GenBank/DDBJ databases">
        <title>The genome sequence of type strain Ideonella paludis KCTC 32238.</title>
        <authorList>
            <person name="Liu Y."/>
        </authorList>
    </citation>
    <scope>NUCLEOTIDE SEQUENCE [LARGE SCALE GENOMIC DNA]</scope>
    <source>
        <strain evidence="1 2">KCTC 32238</strain>
    </source>
</reference>
<comment type="caution">
    <text evidence="1">The sequence shown here is derived from an EMBL/GenBank/DDBJ whole genome shotgun (WGS) entry which is preliminary data.</text>
</comment>
<name>A0ABS5E312_9BURK</name>
<dbReference type="EMBL" id="JAGQDG010000010">
    <property type="protein sequence ID" value="MBQ0937808.1"/>
    <property type="molecule type" value="Genomic_DNA"/>
</dbReference>
<keyword evidence="2" id="KW-1185">Reference proteome</keyword>
<gene>
    <name evidence="1" type="ORF">KAK11_20970</name>
</gene>
<protein>
    <submittedName>
        <fullName evidence="1">Uncharacterized protein</fullName>
    </submittedName>
</protein>